<evidence type="ECO:0000259" key="2">
    <source>
        <dbReference type="Pfam" id="PF00561"/>
    </source>
</evidence>
<dbReference type="EMBL" id="LSRF01000001">
    <property type="protein sequence ID" value="KXP14386.1"/>
    <property type="molecule type" value="Genomic_DNA"/>
</dbReference>
<evidence type="ECO:0000313" key="6">
    <source>
        <dbReference type="Proteomes" id="UP000070409"/>
    </source>
</evidence>
<accession>A0A138AVI4</accession>
<gene>
    <name evidence="4" type="ORF">AXK60_00260</name>
    <name evidence="3" type="ORF">AXK61_07185</name>
</gene>
<dbReference type="Pfam" id="PF00561">
    <property type="entry name" value="Abhydrolase_1"/>
    <property type="match status" value="1"/>
</dbReference>
<evidence type="ECO:0000313" key="4">
    <source>
        <dbReference type="EMBL" id="KXP14386.1"/>
    </source>
</evidence>
<reference evidence="3 6" key="2">
    <citation type="submission" date="2016-02" db="EMBL/GenBank/DDBJ databases">
        <authorList>
            <person name="Teng J.L."/>
            <person name="Tang Y."/>
            <person name="Huang Y."/>
            <person name="Guo F."/>
            <person name="Wei W."/>
            <person name="Chen J.H."/>
            <person name="Wong S.Y."/>
            <person name="Lau S.K."/>
            <person name="Woo P.C."/>
        </authorList>
    </citation>
    <scope>NUCLEOTIDE SEQUENCE [LARGE SCALE GENOMIC DNA]</scope>
    <source>
        <strain evidence="3 6">JCM 13375</strain>
    </source>
</reference>
<protein>
    <submittedName>
        <fullName evidence="4">Alpha/beta hydrolase</fullName>
    </submittedName>
</protein>
<dbReference type="InterPro" id="IPR000639">
    <property type="entry name" value="Epox_hydrolase-like"/>
</dbReference>
<dbReference type="PRINTS" id="PR00412">
    <property type="entry name" value="EPOXHYDRLASE"/>
</dbReference>
<sequence>MTAVVLLHGWPVTDLHWRFLVPRLRDAGFDPVPVTLPGLGAGPDGATSFRKRDLAERLREHLAAQGLTRFAVIGHDWGGTVATFLAAAAPEAVGALVLEEEILPGIDVDIPEDGAAHYPDWHGPFNRAPGLAEAVIPGREDAYYGAFLRQSAGPTGLDPVVLRSYIDAYRSPGVLEAGLAHYRTRADDLADVAQLRAAPIGAPVLAIGGRYAMGAAVAEGLRPLAADVSGIVLDESGHYPAEQEPEPTARAIIDFLQGFH</sequence>
<name>A0A138AVI4_9ACTN</name>
<dbReference type="InterPro" id="IPR000073">
    <property type="entry name" value="AB_hydrolase_1"/>
</dbReference>
<dbReference type="PANTHER" id="PTHR43329">
    <property type="entry name" value="EPOXIDE HYDROLASE"/>
    <property type="match status" value="1"/>
</dbReference>
<evidence type="ECO:0000313" key="5">
    <source>
        <dbReference type="Proteomes" id="UP000070258"/>
    </source>
</evidence>
<keyword evidence="6" id="KW-1185">Reference proteome</keyword>
<dbReference type="Gene3D" id="3.40.50.1820">
    <property type="entry name" value="alpha/beta hydrolase"/>
    <property type="match status" value="1"/>
</dbReference>
<evidence type="ECO:0000256" key="1">
    <source>
        <dbReference type="ARBA" id="ARBA00022801"/>
    </source>
</evidence>
<proteinExistence type="predicted"/>
<keyword evidence="1 4" id="KW-0378">Hydrolase</keyword>
<reference evidence="5" key="1">
    <citation type="submission" date="2016-02" db="EMBL/GenBank/DDBJ databases">
        <authorList>
            <person name="Wen L."/>
            <person name="He K."/>
            <person name="Yang H."/>
        </authorList>
    </citation>
    <scope>NUCLEOTIDE SEQUENCE [LARGE SCALE GENOMIC DNA]</scope>
    <source>
        <strain evidence="5">JCM 15929</strain>
    </source>
</reference>
<dbReference type="AlphaFoldDB" id="A0A138AVI4"/>
<reference evidence="4" key="3">
    <citation type="submission" date="2016-02" db="EMBL/GenBank/DDBJ databases">
        <authorList>
            <person name="Teng J.L."/>
            <person name="Yang Y."/>
            <person name="Huang Y."/>
            <person name="Guo F."/>
            <person name="Wei W."/>
            <person name="Chen J.H."/>
            <person name="Wong S.Y."/>
            <person name="Lau S.K."/>
            <person name="Woo P.C."/>
        </authorList>
    </citation>
    <scope>NUCLEOTIDE SEQUENCE</scope>
    <source>
        <strain evidence="4">JCM 15929</strain>
    </source>
</reference>
<evidence type="ECO:0000313" key="3">
    <source>
        <dbReference type="EMBL" id="KXO91330.1"/>
    </source>
</evidence>
<dbReference type="InterPro" id="IPR029058">
    <property type="entry name" value="AB_hydrolase_fold"/>
</dbReference>
<dbReference type="SUPFAM" id="SSF53474">
    <property type="entry name" value="alpha/beta-Hydrolases"/>
    <property type="match status" value="1"/>
</dbReference>
<comment type="caution">
    <text evidence="4">The sequence shown here is derived from an EMBL/GenBank/DDBJ whole genome shotgun (WGS) entry which is preliminary data.</text>
</comment>
<dbReference type="STRING" id="239498.AXK60_00260"/>
<organism evidence="4 5">
    <name type="scientific">Tsukamurella pseudospumae</name>
    <dbReference type="NCBI Taxonomy" id="239498"/>
    <lineage>
        <taxon>Bacteria</taxon>
        <taxon>Bacillati</taxon>
        <taxon>Actinomycetota</taxon>
        <taxon>Actinomycetes</taxon>
        <taxon>Mycobacteriales</taxon>
        <taxon>Tsukamurellaceae</taxon>
        <taxon>Tsukamurella</taxon>
    </lineage>
</organism>
<dbReference type="EMBL" id="LSRE01000044">
    <property type="protein sequence ID" value="KXO91330.1"/>
    <property type="molecule type" value="Genomic_DNA"/>
</dbReference>
<dbReference type="OrthoDB" id="4654311at2"/>
<dbReference type="Proteomes" id="UP000070258">
    <property type="component" value="Unassembled WGS sequence"/>
</dbReference>
<dbReference type="Proteomes" id="UP000070409">
    <property type="component" value="Unassembled WGS sequence"/>
</dbReference>
<dbReference type="RefSeq" id="WP_068569002.1">
    <property type="nucleotide sequence ID" value="NZ_LSRE01000044.1"/>
</dbReference>
<feature type="domain" description="AB hydrolase-1" evidence="2">
    <location>
        <begin position="3"/>
        <end position="165"/>
    </location>
</feature>
<dbReference type="GO" id="GO:0016787">
    <property type="term" value="F:hydrolase activity"/>
    <property type="evidence" value="ECO:0007669"/>
    <property type="project" value="UniProtKB-KW"/>
</dbReference>